<accession>M5SCD8</accession>
<dbReference type="Proteomes" id="UP000011996">
    <property type="component" value="Unassembled WGS sequence"/>
</dbReference>
<name>M5SCD8_9BACT</name>
<dbReference type="InterPro" id="IPR028994">
    <property type="entry name" value="Integrin_alpha_N"/>
</dbReference>
<dbReference type="SUPFAM" id="SSF48452">
    <property type="entry name" value="TPR-like"/>
    <property type="match status" value="1"/>
</dbReference>
<protein>
    <submittedName>
        <fullName evidence="4">ASPIC/UnbV domain-containing protein</fullName>
    </submittedName>
</protein>
<keyword evidence="1" id="KW-0732">Signal</keyword>
<dbReference type="PANTHER" id="PTHR16026:SF0">
    <property type="entry name" value="CARTILAGE ACIDIC PROTEIN 1"/>
    <property type="match status" value="1"/>
</dbReference>
<evidence type="ECO:0000313" key="5">
    <source>
        <dbReference type="Proteomes" id="UP000011996"/>
    </source>
</evidence>
<dbReference type="SUPFAM" id="SSF69318">
    <property type="entry name" value="Integrin alpha N-terminal domain"/>
    <property type="match status" value="1"/>
</dbReference>
<dbReference type="Pfam" id="PF13517">
    <property type="entry name" value="FG-GAP_3"/>
    <property type="match status" value="2"/>
</dbReference>
<comment type="caution">
    <text evidence="4">The sequence shown here is derived from an EMBL/GenBank/DDBJ whole genome shotgun (WGS) entry which is preliminary data.</text>
</comment>
<gene>
    <name evidence="4" type="ORF">RESH_00283</name>
</gene>
<dbReference type="InterPro" id="IPR027039">
    <property type="entry name" value="Crtac1"/>
</dbReference>
<dbReference type="STRING" id="1263868.RESH_00283"/>
<evidence type="ECO:0000256" key="2">
    <source>
        <dbReference type="SAM" id="MobiDB-lite"/>
    </source>
</evidence>
<evidence type="ECO:0000259" key="3">
    <source>
        <dbReference type="Pfam" id="PF07593"/>
    </source>
</evidence>
<dbReference type="PATRIC" id="fig|1263868.3.peg.308"/>
<dbReference type="Pfam" id="PF07593">
    <property type="entry name" value="UnbV_ASPIC"/>
    <property type="match status" value="1"/>
</dbReference>
<dbReference type="EMBL" id="ANOF01000008">
    <property type="protein sequence ID" value="EMI29175.1"/>
    <property type="molecule type" value="Genomic_DNA"/>
</dbReference>
<dbReference type="InterPro" id="IPR011519">
    <property type="entry name" value="UnbV_ASPIC"/>
</dbReference>
<dbReference type="AlphaFoldDB" id="M5SCD8"/>
<proteinExistence type="predicted"/>
<feature type="domain" description="ASPIC/UnbV" evidence="3">
    <location>
        <begin position="960"/>
        <end position="1026"/>
    </location>
</feature>
<dbReference type="PANTHER" id="PTHR16026">
    <property type="entry name" value="CARTILAGE ACIDIC PROTEIN 1"/>
    <property type="match status" value="1"/>
</dbReference>
<dbReference type="InterPro" id="IPR013517">
    <property type="entry name" value="FG-GAP"/>
</dbReference>
<dbReference type="InterPro" id="IPR011990">
    <property type="entry name" value="TPR-like_helical_dom_sf"/>
</dbReference>
<feature type="region of interest" description="Disordered" evidence="2">
    <location>
        <begin position="453"/>
        <end position="487"/>
    </location>
</feature>
<evidence type="ECO:0000256" key="1">
    <source>
        <dbReference type="ARBA" id="ARBA00022729"/>
    </source>
</evidence>
<sequence>MTAMNAACYLIKNSLRRCRPAAGRFVAIWALLTLCGGCPRSTTTSNTDEEVTAKRPLGRMRVLGRNGKWDDAWQLREAVLEKHGEDPDAITYVARVAHQTGRANLAADYLEQASQVENYASAKRVDETLIAMISAGRTHDAMAFLEKVVNAHPDRHETRRVLFDLQMGTEERGAGLEHGRKLILERQFDLELLMTMTDTEIRSMDAKPLDEMVQRNPDDLRPLIGAARSALDQNLLDEARESLDKIVDRHPNYATAAAMRSLLLAEQADWKELESSLANLPAEVTQRRHFWTAMGMWSEAVENAGSAARAYLRAAQLDPDISRSWLDLQRVLQSNPSLGASPQVIEAVGNRAEQLNRFNQLRRRFNRSGRISRSVIADMVGVVREMGRPWEAEAWISVAMQLPEDDTIDLQQMRKDLIAELRRDTPWQQTKEFPELQLDLSHLAFHPSIERFLDEQSDEDQRDTPPSVIDDPQLEMADEDRGKTGPIEMVNEAKQRGIAFLASTGDDLDQPGISLHQTLGCGGATLDFDRDGWSDLALVTAGGTPPQKDSPPNVLLRNENGVFTTAPESAGVNDRGFAQGIAVGDLNEDGWPDLLCTNYGPNVLLINQGDGTFINATDQWLANPDESRWSTGAAFADLDSDGLSDLVVLNYCEGLDPVTFVCGSDSDDEPARSCSPMRFSGDHDQFFRTNFRGNLRDMTEQWNVKATDAGRGLGLAIGRFEDRIGNQIFVANDMTSNFYWSRALNQPSSDDTANMGWTESALPRGLAVDVRSVAQGSMGIAVDDFNADGKIDFYVTNFDQEYNTLHLQTGPGSWRDSTMAVDLGSDTLPLVGFGTTTTDLDGDGNNELVVANGHVDIFQRDDLSEEPTERPARRSQYAQPMQFFRHGDDGRFEPAATSGEYLSQPHVGRSLWTIDANRDFKPDLVVTHQTEPVALLVNHTESSAPKLKLRVTGTRSSRDAIGTKITVTAGNWKRTHWVTSGGSYLCNEEASWMLSCPDAEDEVRVEITWPDDQQQSFAGLATDSEWLIVQGKPQAINLR</sequence>
<evidence type="ECO:0000313" key="4">
    <source>
        <dbReference type="EMBL" id="EMI29175.1"/>
    </source>
</evidence>
<reference evidence="4 5" key="1">
    <citation type="journal article" date="2013" name="Mar. Genomics">
        <title>Expression of sulfatases in Rhodopirellula baltica and the diversity of sulfatases in the genus Rhodopirellula.</title>
        <authorList>
            <person name="Wegner C.E."/>
            <person name="Richter-Heitmann T."/>
            <person name="Klindworth A."/>
            <person name="Klockow C."/>
            <person name="Richter M."/>
            <person name="Achstetter T."/>
            <person name="Glockner F.O."/>
            <person name="Harder J."/>
        </authorList>
    </citation>
    <scope>NUCLEOTIDE SEQUENCE [LARGE SCALE GENOMIC DNA]</scope>
    <source>
        <strain evidence="4 5">SH398</strain>
    </source>
</reference>
<organism evidence="4 5">
    <name type="scientific">Rhodopirellula europaea SH398</name>
    <dbReference type="NCBI Taxonomy" id="1263868"/>
    <lineage>
        <taxon>Bacteria</taxon>
        <taxon>Pseudomonadati</taxon>
        <taxon>Planctomycetota</taxon>
        <taxon>Planctomycetia</taxon>
        <taxon>Pirellulales</taxon>
        <taxon>Pirellulaceae</taxon>
        <taxon>Rhodopirellula</taxon>
    </lineage>
</organism>
<dbReference type="Gene3D" id="2.130.10.130">
    <property type="entry name" value="Integrin alpha, N-terminal"/>
    <property type="match status" value="2"/>
</dbReference>
<dbReference type="Gene3D" id="1.25.40.10">
    <property type="entry name" value="Tetratricopeptide repeat domain"/>
    <property type="match status" value="2"/>
</dbReference>